<keyword evidence="2" id="KW-1185">Reference proteome</keyword>
<accession>A0AA48HQ93</accession>
<dbReference type="InterPro" id="IPR029044">
    <property type="entry name" value="Nucleotide-diphossugar_trans"/>
</dbReference>
<dbReference type="Pfam" id="PF09837">
    <property type="entry name" value="DUF2064"/>
    <property type="match status" value="1"/>
</dbReference>
<gene>
    <name evidence="1" type="ORF">MACH07_25210</name>
</gene>
<dbReference type="RefSeq" id="WP_338194425.1">
    <property type="nucleotide sequence ID" value="NZ_AP027268.1"/>
</dbReference>
<dbReference type="SUPFAM" id="SSF53448">
    <property type="entry name" value="Nucleotide-diphospho-sugar transferases"/>
    <property type="match status" value="1"/>
</dbReference>
<dbReference type="AlphaFoldDB" id="A0AA48HQ93"/>
<dbReference type="PANTHER" id="PTHR36529">
    <property type="entry name" value="SLL1095 PROTEIN"/>
    <property type="match status" value="1"/>
</dbReference>
<name>A0AA48HQ93_9FLAO</name>
<evidence type="ECO:0000313" key="2">
    <source>
        <dbReference type="Proteomes" id="UP001330184"/>
    </source>
</evidence>
<protein>
    <recommendedName>
        <fullName evidence="3">DUF2064 domain-containing protein</fullName>
    </recommendedName>
</protein>
<dbReference type="PANTHER" id="PTHR36529:SF1">
    <property type="entry name" value="GLYCOSYLTRANSFERASE"/>
    <property type="match status" value="1"/>
</dbReference>
<reference evidence="1 2" key="1">
    <citation type="submission" date="2023-01" db="EMBL/GenBank/DDBJ databases">
        <title>Complete genome sequence of Muricauda aquimarina strain IFOP_LL357.</title>
        <authorList>
            <person name="Gajardo G."/>
            <person name="Ueki S."/>
            <person name="Maruyama F."/>
        </authorList>
    </citation>
    <scope>NUCLEOTIDE SEQUENCE [LARGE SCALE GENOMIC DNA]</scope>
    <source>
        <strain evidence="1 2">IFOP_LL357</strain>
    </source>
</reference>
<dbReference type="EMBL" id="AP027268">
    <property type="protein sequence ID" value="BDW93689.1"/>
    <property type="molecule type" value="Genomic_DNA"/>
</dbReference>
<proteinExistence type="predicted"/>
<dbReference type="InterPro" id="IPR018641">
    <property type="entry name" value="Trfase_1_rSAM/seldom-assoc"/>
</dbReference>
<dbReference type="Gene3D" id="3.90.550.10">
    <property type="entry name" value="Spore Coat Polysaccharide Biosynthesis Protein SpsA, Chain A"/>
    <property type="match status" value="1"/>
</dbReference>
<sequence length="238" mass="27022">MINKKMDPNNTALLVFSLSAKKEVVRKPIGDGHRPEEQEALFNLLIANTRNLATQCGVDFYWVDEHEQIGDNFSSRFTNAFQKLFDAGYDNVISIGNDSPDLTTQLLQDAVHKLESNKMVLGPSKDGGVYLIGLNKEIFHHGTFLNFRWQTSFLLDSLKDYIDTHKIDVEILRELSDIDSRKDLEDYAKSNPTSLLSKLFKLLIASLNRKWKRTLEAVPLALHLSNIGLRAPPVFNSF</sequence>
<dbReference type="Proteomes" id="UP001330184">
    <property type="component" value="Chromosome"/>
</dbReference>
<organism evidence="1 2">
    <name type="scientific">Flagellimonas marinaquae</name>
    <dbReference type="NCBI Taxonomy" id="254955"/>
    <lineage>
        <taxon>Bacteria</taxon>
        <taxon>Pseudomonadati</taxon>
        <taxon>Bacteroidota</taxon>
        <taxon>Flavobacteriia</taxon>
        <taxon>Flavobacteriales</taxon>
        <taxon>Flavobacteriaceae</taxon>
        <taxon>Flagellimonas</taxon>
    </lineage>
</organism>
<evidence type="ECO:0008006" key="3">
    <source>
        <dbReference type="Google" id="ProtNLM"/>
    </source>
</evidence>
<evidence type="ECO:0000313" key="1">
    <source>
        <dbReference type="EMBL" id="BDW93689.1"/>
    </source>
</evidence>